<dbReference type="Proteomes" id="UP001212326">
    <property type="component" value="Chromosome"/>
</dbReference>
<reference evidence="1 2" key="1">
    <citation type="submission" date="2022-12" db="EMBL/GenBank/DDBJ databases">
        <authorList>
            <person name="Mo P."/>
        </authorList>
    </citation>
    <scope>NUCLEOTIDE SEQUENCE [LARGE SCALE GENOMIC DNA]</scope>
    <source>
        <strain evidence="1 2">HUAS 2-6</strain>
    </source>
</reference>
<accession>A0ABY7P051</accession>
<dbReference type="RefSeq" id="WP_270081029.1">
    <property type="nucleotide sequence ID" value="NZ_CP115300.1"/>
</dbReference>
<evidence type="ECO:0008006" key="3">
    <source>
        <dbReference type="Google" id="ProtNLM"/>
    </source>
</evidence>
<name>A0ABY7P051_9ACTN</name>
<sequence>MVSDEPPVDGPFGMIKNGDSQPCAGLLNAIGYGKKAPTAEAWAEVGLVGHEGTTLITERVASFAPGVATKVVSSVATAGSTCRTVYSRRANGATASELRSLVAPRLGDASAGMEWPMSAAIGTSDNVLVVVQVGNSMVEIEGSLLGSTSTIKFDQSVLNQALTKAVAKLQAVKA</sequence>
<evidence type="ECO:0000313" key="1">
    <source>
        <dbReference type="EMBL" id="WBO63137.1"/>
    </source>
</evidence>
<dbReference type="EMBL" id="CP115300">
    <property type="protein sequence ID" value="WBO63137.1"/>
    <property type="molecule type" value="Genomic_DNA"/>
</dbReference>
<keyword evidence="2" id="KW-1185">Reference proteome</keyword>
<protein>
    <recommendedName>
        <fullName evidence="3">PknH-like extracellular domain-containing protein</fullName>
    </recommendedName>
</protein>
<proteinExistence type="predicted"/>
<evidence type="ECO:0000313" key="2">
    <source>
        <dbReference type="Proteomes" id="UP001212326"/>
    </source>
</evidence>
<gene>
    <name evidence="1" type="ORF">O1G22_10005</name>
</gene>
<organism evidence="1 2">
    <name type="scientific">Streptomyces camelliae</name>
    <dbReference type="NCBI Taxonomy" id="3004093"/>
    <lineage>
        <taxon>Bacteria</taxon>
        <taxon>Bacillati</taxon>
        <taxon>Actinomycetota</taxon>
        <taxon>Actinomycetes</taxon>
        <taxon>Kitasatosporales</taxon>
        <taxon>Streptomycetaceae</taxon>
        <taxon>Streptomyces</taxon>
    </lineage>
</organism>